<keyword evidence="3" id="KW-1185">Reference proteome</keyword>
<dbReference type="EMBL" id="FTOQ01000017">
    <property type="protein sequence ID" value="SIT11621.1"/>
    <property type="molecule type" value="Genomic_DNA"/>
</dbReference>
<dbReference type="Proteomes" id="UP000186684">
    <property type="component" value="Unassembled WGS sequence"/>
</dbReference>
<protein>
    <recommendedName>
        <fullName evidence="1">AbiJ-NTD3 domain-containing protein</fullName>
    </recommendedName>
</protein>
<reference evidence="3" key="1">
    <citation type="submission" date="2017-01" db="EMBL/GenBank/DDBJ databases">
        <authorList>
            <person name="Varghese N."/>
            <person name="Submissions S."/>
        </authorList>
    </citation>
    <scope>NUCLEOTIDE SEQUENCE [LARGE SCALE GENOMIC DNA]</scope>
    <source>
        <strain evidence="3">DSM 29430</strain>
    </source>
</reference>
<dbReference type="Pfam" id="PF18860">
    <property type="entry name" value="AbiJ_NTD3"/>
    <property type="match status" value="1"/>
</dbReference>
<feature type="domain" description="AbiJ-NTD3" evidence="1">
    <location>
        <begin position="99"/>
        <end position="258"/>
    </location>
</feature>
<dbReference type="STRING" id="633194.SAMN05421759_11748"/>
<dbReference type="InterPro" id="IPR041427">
    <property type="entry name" value="AbiJ-NTD3"/>
</dbReference>
<sequence>MASGADANMQDNNLLEEILEAAGCRFRDAMRGVDIDTFFTNRSVALVDGDSKRTVARNTLASLPQQKALQLVLEFAEQTKDIPLQDAVFRLQDEGQPAITAITRDRIADLLATRMHGEGVRPDIICALFDLSGAADFFGPSKVDELRIHATGSEPTWNARDVFEFVGATACPTRRFARLVESTLDPRIRDADAQGTLAIALSEILLIDGYEVARTGEISGRATYTVRQVRRGVEGRPKNLIFASIGPKPRLGFSDAIDNEIIVLDHAASCLIFDLPIGNGLTWLDLVRWWMQRESLSNLVEARTALGKRLIASLDDGPEKHLFAAYFRLFSEKLGERLPALIPQVYLHYDPEIVRRLSDKQALFRQRMDFLMLLPGRQRVVIEIDGKHHYADGDRADPRRYARMVEADRALRLRGYEVFRFGGAEFSLANEAGHEAVERLIASFFRQLFDAHGVN</sequence>
<evidence type="ECO:0000259" key="1">
    <source>
        <dbReference type="Pfam" id="PF18860"/>
    </source>
</evidence>
<evidence type="ECO:0000313" key="3">
    <source>
        <dbReference type="Proteomes" id="UP000186684"/>
    </source>
</evidence>
<gene>
    <name evidence="2" type="ORF">SAMN05421759_11748</name>
</gene>
<dbReference type="AlphaFoldDB" id="A0A1N7PM35"/>
<evidence type="ECO:0000313" key="2">
    <source>
        <dbReference type="EMBL" id="SIT11621.1"/>
    </source>
</evidence>
<dbReference type="RefSeq" id="WP_143526277.1">
    <property type="nucleotide sequence ID" value="NZ_FTOQ01000017.1"/>
</dbReference>
<proteinExistence type="predicted"/>
<organism evidence="2 3">
    <name type="scientific">Roseivivax lentus</name>
    <dbReference type="NCBI Taxonomy" id="633194"/>
    <lineage>
        <taxon>Bacteria</taxon>
        <taxon>Pseudomonadati</taxon>
        <taxon>Pseudomonadota</taxon>
        <taxon>Alphaproteobacteria</taxon>
        <taxon>Rhodobacterales</taxon>
        <taxon>Roseobacteraceae</taxon>
        <taxon>Roseivivax</taxon>
    </lineage>
</organism>
<accession>A0A1N7PM35</accession>
<dbReference type="OrthoDB" id="7021751at2"/>
<name>A0A1N7PM35_9RHOB</name>